<accession>A0A1G2CB29</accession>
<evidence type="ECO:0000313" key="3">
    <source>
        <dbReference type="EMBL" id="OGY98416.1"/>
    </source>
</evidence>
<dbReference type="Proteomes" id="UP000179059">
    <property type="component" value="Unassembled WGS sequence"/>
</dbReference>
<evidence type="ECO:0000256" key="2">
    <source>
        <dbReference type="HAMAP-Rule" id="MF_00634"/>
    </source>
</evidence>
<evidence type="ECO:0000313" key="4">
    <source>
        <dbReference type="Proteomes" id="UP000179059"/>
    </source>
</evidence>
<comment type="caution">
    <text evidence="3">The sequence shown here is derived from an EMBL/GenBank/DDBJ whole genome shotgun (WGS) entry which is preliminary data.</text>
</comment>
<reference evidence="3 4" key="1">
    <citation type="journal article" date="2016" name="Nat. Commun.">
        <title>Thousands of microbial genomes shed light on interconnected biogeochemical processes in an aquifer system.</title>
        <authorList>
            <person name="Anantharaman K."/>
            <person name="Brown C.T."/>
            <person name="Hug L.A."/>
            <person name="Sharon I."/>
            <person name="Castelle C.J."/>
            <person name="Probst A.J."/>
            <person name="Thomas B.C."/>
            <person name="Singh A."/>
            <person name="Wilkins M.J."/>
            <person name="Karaoz U."/>
            <person name="Brodie E.L."/>
            <person name="Williams K.H."/>
            <person name="Hubbard S.S."/>
            <person name="Banfield J.F."/>
        </authorList>
    </citation>
    <scope>NUCLEOTIDE SEQUENCE [LARGE SCALE GENOMIC DNA]</scope>
</reference>
<organism evidence="3 4">
    <name type="scientific">Candidatus Liptonbacteria bacterium RIFCSPHIGHO2_01_FULL_57_28</name>
    <dbReference type="NCBI Taxonomy" id="1798647"/>
    <lineage>
        <taxon>Bacteria</taxon>
        <taxon>Candidatus Liptoniibacteriota</taxon>
    </lineage>
</organism>
<dbReference type="PANTHER" id="PTHR13420:SF7">
    <property type="entry name" value="UPF0235 PROTEIN C15ORF40"/>
    <property type="match status" value="1"/>
</dbReference>
<dbReference type="AlphaFoldDB" id="A0A1G2CB29"/>
<protein>
    <recommendedName>
        <fullName evidence="2">UPF0235 protein A2855_02710</fullName>
    </recommendedName>
</protein>
<dbReference type="GO" id="GO:0005737">
    <property type="term" value="C:cytoplasm"/>
    <property type="evidence" value="ECO:0007669"/>
    <property type="project" value="TreeGrafter"/>
</dbReference>
<name>A0A1G2CB29_9BACT</name>
<proteinExistence type="inferred from homology"/>
<comment type="similarity">
    <text evidence="1 2">Belongs to the UPF0235 family.</text>
</comment>
<dbReference type="PANTHER" id="PTHR13420">
    <property type="entry name" value="UPF0235 PROTEIN C15ORF40"/>
    <property type="match status" value="1"/>
</dbReference>
<dbReference type="NCBIfam" id="TIGR00251">
    <property type="entry name" value="DUF167 family protein"/>
    <property type="match status" value="1"/>
</dbReference>
<dbReference type="InterPro" id="IPR003746">
    <property type="entry name" value="DUF167"/>
</dbReference>
<dbReference type="InterPro" id="IPR036591">
    <property type="entry name" value="YggU-like_sf"/>
</dbReference>
<dbReference type="Gene3D" id="3.30.1200.10">
    <property type="entry name" value="YggU-like"/>
    <property type="match status" value="1"/>
</dbReference>
<dbReference type="EMBL" id="MHKX01000009">
    <property type="protein sequence ID" value="OGY98416.1"/>
    <property type="molecule type" value="Genomic_DNA"/>
</dbReference>
<dbReference type="Pfam" id="PF02594">
    <property type="entry name" value="DUF167"/>
    <property type="match status" value="1"/>
</dbReference>
<evidence type="ECO:0000256" key="1">
    <source>
        <dbReference type="ARBA" id="ARBA00010364"/>
    </source>
</evidence>
<dbReference type="SUPFAM" id="SSF69786">
    <property type="entry name" value="YggU-like"/>
    <property type="match status" value="1"/>
</dbReference>
<dbReference type="SMART" id="SM01152">
    <property type="entry name" value="DUF167"/>
    <property type="match status" value="1"/>
</dbReference>
<dbReference type="HAMAP" id="MF_00634">
    <property type="entry name" value="UPF0235"/>
    <property type="match status" value="1"/>
</dbReference>
<sequence length="78" mass="8501">MTVYIEVRVKPGSKRDHVSVLESPAGRPLLTVELKAQARDGKANAALIRLLARHFGVSQRAVTIKRGAASRNKIVDIV</sequence>
<dbReference type="STRING" id="1798647.A2855_02710"/>
<gene>
    <name evidence="3" type="ORF">A2855_02710</name>
</gene>